<comment type="subcellular location">
    <subcellularLocation>
        <location evidence="1 7">Cell membrane</location>
        <topology evidence="1 7">Multi-pass membrane protein</topology>
    </subcellularLocation>
</comment>
<dbReference type="Pfam" id="PF00528">
    <property type="entry name" value="BPD_transp_1"/>
    <property type="match status" value="1"/>
</dbReference>
<evidence type="ECO:0000256" key="7">
    <source>
        <dbReference type="RuleBase" id="RU363032"/>
    </source>
</evidence>
<feature type="transmembrane region" description="Helical" evidence="7">
    <location>
        <begin position="85"/>
        <end position="104"/>
    </location>
</feature>
<evidence type="ECO:0000256" key="6">
    <source>
        <dbReference type="ARBA" id="ARBA00023136"/>
    </source>
</evidence>
<protein>
    <submittedName>
        <fullName evidence="9">ABC transporter permease</fullName>
    </submittedName>
</protein>
<keyword evidence="10" id="KW-1185">Reference proteome</keyword>
<accession>A0ABV9AMI6</accession>
<dbReference type="RefSeq" id="WP_381172220.1">
    <property type="nucleotide sequence ID" value="NZ_JBHSFK010000009.1"/>
</dbReference>
<evidence type="ECO:0000313" key="10">
    <source>
        <dbReference type="Proteomes" id="UP001595839"/>
    </source>
</evidence>
<reference evidence="10" key="1">
    <citation type="journal article" date="2019" name="Int. J. Syst. Evol. Microbiol.">
        <title>The Global Catalogue of Microorganisms (GCM) 10K type strain sequencing project: providing services to taxonomists for standard genome sequencing and annotation.</title>
        <authorList>
            <consortium name="The Broad Institute Genomics Platform"/>
            <consortium name="The Broad Institute Genome Sequencing Center for Infectious Disease"/>
            <person name="Wu L."/>
            <person name="Ma J."/>
        </authorList>
    </citation>
    <scope>NUCLEOTIDE SEQUENCE [LARGE SCALE GENOMIC DNA]</scope>
    <source>
        <strain evidence="10">CGMCC 4.7177</strain>
    </source>
</reference>
<keyword evidence="2 7" id="KW-0813">Transport</keyword>
<evidence type="ECO:0000313" key="9">
    <source>
        <dbReference type="EMBL" id="MFC4501128.1"/>
    </source>
</evidence>
<evidence type="ECO:0000256" key="2">
    <source>
        <dbReference type="ARBA" id="ARBA00022448"/>
    </source>
</evidence>
<dbReference type="SUPFAM" id="SSF161098">
    <property type="entry name" value="MetI-like"/>
    <property type="match status" value="1"/>
</dbReference>
<dbReference type="InterPro" id="IPR000515">
    <property type="entry name" value="MetI-like"/>
</dbReference>
<feature type="domain" description="ABC transmembrane type-1" evidence="8">
    <location>
        <begin position="78"/>
        <end position="262"/>
    </location>
</feature>
<sequence length="273" mass="29193">MTTVTLDTAPKPRTARPALRAVRARARTVGLYALSVVLGVAVWQVLAAHYGPSLVASPRETLSAARELAADGTLGNSIVASGRRILIGWGLGLLVGVPAGLLIGQIRIVRQLLEPYIEFFRFIPPIAFVTLAVVWLGIGESSKVVLIFYTSVFIVILNTSAGVMAVSESKLRAAASLGAGRRQVLTRVVLPSTVPHIVTGARLAMGNSFLTIVSAEIVAAQVGLGSLIWTSRNYGRIDWVFVGIITLGLLGFVFDRVLRIVASRVLRRYGVKL</sequence>
<evidence type="ECO:0000256" key="1">
    <source>
        <dbReference type="ARBA" id="ARBA00004651"/>
    </source>
</evidence>
<comment type="caution">
    <text evidence="9">The sequence shown here is derived from an EMBL/GenBank/DDBJ whole genome shotgun (WGS) entry which is preliminary data.</text>
</comment>
<feature type="transmembrane region" description="Helical" evidence="7">
    <location>
        <begin position="116"/>
        <end position="138"/>
    </location>
</feature>
<proteinExistence type="inferred from homology"/>
<feature type="transmembrane region" description="Helical" evidence="7">
    <location>
        <begin position="237"/>
        <end position="258"/>
    </location>
</feature>
<comment type="similarity">
    <text evidence="7">Belongs to the binding-protein-dependent transport system permease family.</text>
</comment>
<feature type="transmembrane region" description="Helical" evidence="7">
    <location>
        <begin position="144"/>
        <end position="166"/>
    </location>
</feature>
<evidence type="ECO:0000256" key="5">
    <source>
        <dbReference type="ARBA" id="ARBA00022989"/>
    </source>
</evidence>
<evidence type="ECO:0000256" key="3">
    <source>
        <dbReference type="ARBA" id="ARBA00022475"/>
    </source>
</evidence>
<evidence type="ECO:0000256" key="4">
    <source>
        <dbReference type="ARBA" id="ARBA00022692"/>
    </source>
</evidence>
<dbReference type="CDD" id="cd06261">
    <property type="entry name" value="TM_PBP2"/>
    <property type="match status" value="1"/>
</dbReference>
<dbReference type="PROSITE" id="PS50928">
    <property type="entry name" value="ABC_TM1"/>
    <property type="match status" value="1"/>
</dbReference>
<keyword evidence="3" id="KW-1003">Cell membrane</keyword>
<dbReference type="PANTHER" id="PTHR30151:SF0">
    <property type="entry name" value="ABC TRANSPORTER PERMEASE PROTEIN MJ0413-RELATED"/>
    <property type="match status" value="1"/>
</dbReference>
<organism evidence="9 10">
    <name type="scientific">Streptomyces vulcanius</name>
    <dbReference type="NCBI Taxonomy" id="1441876"/>
    <lineage>
        <taxon>Bacteria</taxon>
        <taxon>Bacillati</taxon>
        <taxon>Actinomycetota</taxon>
        <taxon>Actinomycetes</taxon>
        <taxon>Kitasatosporales</taxon>
        <taxon>Streptomycetaceae</taxon>
        <taxon>Streptomyces</taxon>
    </lineage>
</organism>
<keyword evidence="4 7" id="KW-0812">Transmembrane</keyword>
<evidence type="ECO:0000259" key="8">
    <source>
        <dbReference type="PROSITE" id="PS50928"/>
    </source>
</evidence>
<dbReference type="InterPro" id="IPR035906">
    <property type="entry name" value="MetI-like_sf"/>
</dbReference>
<name>A0ABV9AMI6_9ACTN</name>
<dbReference type="PANTHER" id="PTHR30151">
    <property type="entry name" value="ALKANE SULFONATE ABC TRANSPORTER-RELATED, MEMBRANE SUBUNIT"/>
    <property type="match status" value="1"/>
</dbReference>
<feature type="transmembrane region" description="Helical" evidence="7">
    <location>
        <begin position="29"/>
        <end position="50"/>
    </location>
</feature>
<keyword evidence="6 7" id="KW-0472">Membrane</keyword>
<keyword evidence="5 7" id="KW-1133">Transmembrane helix</keyword>
<dbReference type="Gene3D" id="1.10.3720.10">
    <property type="entry name" value="MetI-like"/>
    <property type="match status" value="1"/>
</dbReference>
<feature type="transmembrane region" description="Helical" evidence="7">
    <location>
        <begin position="209"/>
        <end position="231"/>
    </location>
</feature>
<dbReference type="EMBL" id="JBHSFK010000009">
    <property type="protein sequence ID" value="MFC4501128.1"/>
    <property type="molecule type" value="Genomic_DNA"/>
</dbReference>
<dbReference type="Proteomes" id="UP001595839">
    <property type="component" value="Unassembled WGS sequence"/>
</dbReference>
<gene>
    <name evidence="9" type="ORF">ACFPIH_16575</name>
</gene>